<dbReference type="PROSITE" id="PS51257">
    <property type="entry name" value="PROKAR_LIPOPROTEIN"/>
    <property type="match status" value="1"/>
</dbReference>
<evidence type="ECO:0000256" key="1">
    <source>
        <dbReference type="SAM" id="SignalP"/>
    </source>
</evidence>
<reference evidence="2 3" key="1">
    <citation type="submission" date="2020-08" db="EMBL/GenBank/DDBJ databases">
        <title>Genome sequence of Sphingomonas rhizophila KACC 19189T.</title>
        <authorList>
            <person name="Hyun D.-W."/>
            <person name="Bae J.-W."/>
        </authorList>
    </citation>
    <scope>NUCLEOTIDE SEQUENCE [LARGE SCALE GENOMIC DNA]</scope>
    <source>
        <strain evidence="2 3">KACC 19189</strain>
    </source>
</reference>
<gene>
    <name evidence="2" type="ORF">H9L12_06485</name>
</gene>
<name>A0A7G9S887_9SPHN</name>
<accession>A0A7G9S887</accession>
<dbReference type="RefSeq" id="WP_187541062.1">
    <property type="nucleotide sequence ID" value="NZ_CP060717.1"/>
</dbReference>
<protein>
    <recommendedName>
        <fullName evidence="4">Lipoprotein</fullName>
    </recommendedName>
</protein>
<evidence type="ECO:0000313" key="3">
    <source>
        <dbReference type="Proteomes" id="UP000515955"/>
    </source>
</evidence>
<feature type="chain" id="PRO_5028891171" description="Lipoprotein" evidence="1">
    <location>
        <begin position="24"/>
        <end position="139"/>
    </location>
</feature>
<dbReference type="AlphaFoldDB" id="A0A7G9S887"/>
<keyword evidence="1" id="KW-0732">Signal</keyword>
<proteinExistence type="predicted"/>
<sequence>MPSLSLRSAAVAVVLGLSASACTSYGPYGGLGVGYGSGYGNYGYGSPYGYSNYGYSNYGRYPSYYGWNNGYYYPGTGYYVYDQYRRPYRWSSTQQRYWTDRQRAYSTTTNRPVARQNWSVFHDQAGKVIRERREQRRRN</sequence>
<dbReference type="KEGG" id="srhi:H9L12_06485"/>
<dbReference type="EMBL" id="CP060717">
    <property type="protein sequence ID" value="QNN64062.1"/>
    <property type="molecule type" value="Genomic_DNA"/>
</dbReference>
<organism evidence="2 3">
    <name type="scientific">Sphingomonas rhizophila</name>
    <dbReference type="NCBI Taxonomy" id="2071607"/>
    <lineage>
        <taxon>Bacteria</taxon>
        <taxon>Pseudomonadati</taxon>
        <taxon>Pseudomonadota</taxon>
        <taxon>Alphaproteobacteria</taxon>
        <taxon>Sphingomonadales</taxon>
        <taxon>Sphingomonadaceae</taxon>
        <taxon>Sphingomonas</taxon>
    </lineage>
</organism>
<feature type="signal peptide" evidence="1">
    <location>
        <begin position="1"/>
        <end position="23"/>
    </location>
</feature>
<keyword evidence="3" id="KW-1185">Reference proteome</keyword>
<evidence type="ECO:0008006" key="4">
    <source>
        <dbReference type="Google" id="ProtNLM"/>
    </source>
</evidence>
<dbReference type="Proteomes" id="UP000515955">
    <property type="component" value="Chromosome"/>
</dbReference>
<evidence type="ECO:0000313" key="2">
    <source>
        <dbReference type="EMBL" id="QNN64062.1"/>
    </source>
</evidence>